<gene>
    <name evidence="1" type="ORF">GGX14DRAFT_384362</name>
</gene>
<proteinExistence type="predicted"/>
<protein>
    <submittedName>
        <fullName evidence="1">Uncharacterized protein</fullName>
    </submittedName>
</protein>
<dbReference type="Proteomes" id="UP001219525">
    <property type="component" value="Unassembled WGS sequence"/>
</dbReference>
<name>A0AAD7E5W1_9AGAR</name>
<reference evidence="1" key="1">
    <citation type="submission" date="2023-03" db="EMBL/GenBank/DDBJ databases">
        <title>Massive genome expansion in bonnet fungi (Mycena s.s.) driven by repeated elements and novel gene families across ecological guilds.</title>
        <authorList>
            <consortium name="Lawrence Berkeley National Laboratory"/>
            <person name="Harder C.B."/>
            <person name="Miyauchi S."/>
            <person name="Viragh M."/>
            <person name="Kuo A."/>
            <person name="Thoen E."/>
            <person name="Andreopoulos B."/>
            <person name="Lu D."/>
            <person name="Skrede I."/>
            <person name="Drula E."/>
            <person name="Henrissat B."/>
            <person name="Morin E."/>
            <person name="Kohler A."/>
            <person name="Barry K."/>
            <person name="LaButti K."/>
            <person name="Morin E."/>
            <person name="Salamov A."/>
            <person name="Lipzen A."/>
            <person name="Mereny Z."/>
            <person name="Hegedus B."/>
            <person name="Baldrian P."/>
            <person name="Stursova M."/>
            <person name="Weitz H."/>
            <person name="Taylor A."/>
            <person name="Grigoriev I.V."/>
            <person name="Nagy L.G."/>
            <person name="Martin F."/>
            <person name="Kauserud H."/>
        </authorList>
    </citation>
    <scope>NUCLEOTIDE SEQUENCE</scope>
    <source>
        <strain evidence="1">9144</strain>
    </source>
</reference>
<evidence type="ECO:0000313" key="1">
    <source>
        <dbReference type="EMBL" id="KAJ7230418.1"/>
    </source>
</evidence>
<dbReference type="Gene3D" id="3.60.130.30">
    <property type="match status" value="1"/>
</dbReference>
<keyword evidence="2" id="KW-1185">Reference proteome</keyword>
<comment type="caution">
    <text evidence="1">The sequence shown here is derived from an EMBL/GenBank/DDBJ whole genome shotgun (WGS) entry which is preliminary data.</text>
</comment>
<organism evidence="1 2">
    <name type="scientific">Mycena pura</name>
    <dbReference type="NCBI Taxonomy" id="153505"/>
    <lineage>
        <taxon>Eukaryota</taxon>
        <taxon>Fungi</taxon>
        <taxon>Dikarya</taxon>
        <taxon>Basidiomycota</taxon>
        <taxon>Agaricomycotina</taxon>
        <taxon>Agaricomycetes</taxon>
        <taxon>Agaricomycetidae</taxon>
        <taxon>Agaricales</taxon>
        <taxon>Marasmiineae</taxon>
        <taxon>Mycenaceae</taxon>
        <taxon>Mycena</taxon>
    </lineage>
</organism>
<dbReference type="EMBL" id="JARJCW010000001">
    <property type="protein sequence ID" value="KAJ7230418.1"/>
    <property type="molecule type" value="Genomic_DNA"/>
</dbReference>
<sequence>MCDVTYSGYIHWGGDISTLQTLTEVLQTSSTARCSLHLRTITPGLYSHQLLGKRIRQTPRPKVRRMSAEALQKKKQGWEGTSHGKTRSASFFAESTSTKGSKLPVFDEAWDDTKDVVLTCPPPSEEEEQLLRSVCRLTEDKMKTLKSQMIADLEEMNLTSNILIHISHAIKLNFFDIFLLQCKKLVALGFVPCEKNKDRSETPAVHVGVWRCYTLTPNIVSEVWQKDAPADKVETLRALIRDICAFFKKNILPKVLQHVEYYYPDFFKLQRIIADQIGKAKGSSEFIHLDHLDAKFFLPPTVIVTGGNFSGVDLNVPQLGGRMPIKAGNLVAGNMRTLAHGEWEGRTCWHCDVPAQDLLTQHVDRGQLRMVKQSAPVLEVFLSEKCSSPMSSVTYMCFAIARSCVESATWEHSARWAQLQC</sequence>
<dbReference type="AlphaFoldDB" id="A0AAD7E5W1"/>
<evidence type="ECO:0000313" key="2">
    <source>
        <dbReference type="Proteomes" id="UP001219525"/>
    </source>
</evidence>
<accession>A0AAD7E5W1</accession>